<reference evidence="2" key="1">
    <citation type="submission" date="2019-06" db="EMBL/GenBank/DDBJ databases">
        <title>Gordonia isolated from sludge of a wastewater treatment plant.</title>
        <authorList>
            <person name="Tamura T."/>
            <person name="Aoyama K."/>
            <person name="Kang Y."/>
            <person name="Saito S."/>
            <person name="Akiyama N."/>
            <person name="Yazawa K."/>
            <person name="Gonoi T."/>
            <person name="Mikami Y."/>
        </authorList>
    </citation>
    <scope>NUCLEOTIDE SEQUENCE [LARGE SCALE GENOMIC DNA]</scope>
    <source>
        <strain evidence="2">NBRC 107696</strain>
    </source>
</reference>
<dbReference type="EMBL" id="BJOV01000005">
    <property type="protein sequence ID" value="GEE02777.1"/>
    <property type="molecule type" value="Genomic_DNA"/>
</dbReference>
<gene>
    <name evidence="1" type="ORF">nbrc107696_32230</name>
</gene>
<evidence type="ECO:0000313" key="1">
    <source>
        <dbReference type="EMBL" id="GEE02777.1"/>
    </source>
</evidence>
<proteinExistence type="predicted"/>
<accession>A0A7I9VBW5</accession>
<evidence type="ECO:0008006" key="3">
    <source>
        <dbReference type="Google" id="ProtNLM"/>
    </source>
</evidence>
<dbReference type="OrthoDB" id="537501at2"/>
<keyword evidence="2" id="KW-1185">Reference proteome</keyword>
<comment type="caution">
    <text evidence="1">The sequence shown here is derived from an EMBL/GenBank/DDBJ whole genome shotgun (WGS) entry which is preliminary data.</text>
</comment>
<dbReference type="SUPFAM" id="SSF51905">
    <property type="entry name" value="FAD/NAD(P)-binding domain"/>
    <property type="match status" value="1"/>
</dbReference>
<dbReference type="Pfam" id="PF05834">
    <property type="entry name" value="Lycopene_cycl"/>
    <property type="match status" value="1"/>
</dbReference>
<dbReference type="Gene3D" id="3.50.50.60">
    <property type="entry name" value="FAD/NAD(P)-binding domain"/>
    <property type="match status" value="1"/>
</dbReference>
<organism evidence="1 2">
    <name type="scientific">Gordonia spumicola</name>
    <dbReference type="NCBI Taxonomy" id="589161"/>
    <lineage>
        <taxon>Bacteria</taxon>
        <taxon>Bacillati</taxon>
        <taxon>Actinomycetota</taxon>
        <taxon>Actinomycetes</taxon>
        <taxon>Mycobacteriales</taxon>
        <taxon>Gordoniaceae</taxon>
        <taxon>Gordonia</taxon>
    </lineage>
</organism>
<dbReference type="PANTHER" id="PTHR39757:SF5">
    <property type="entry name" value="OS02G0190600 PROTEIN"/>
    <property type="match status" value="1"/>
</dbReference>
<dbReference type="Proteomes" id="UP000444960">
    <property type="component" value="Unassembled WGS sequence"/>
</dbReference>
<sequence length="366" mass="38792">MTADGFDLAVVGAGPAGRALAHRACAAGLRVAVIDPAPDRRWTATYGMYADDFPEWLDPGVAASTSSTITVFTPDEHVVERGYAVLDTTRLQAALTLTASTIVAARATSVTTDLVTCADGTVIRARHVVDARGAVTGDHADRPRQTAAGAVVDSADTSVVLMDWRRVGDGEPSFGYRIPLGGGRRLIEETCLAGRPPIPVDELAARNVSRGAPDRVDERVDFPLRTGSRPWRRRGDEPLRFGAAGGLMNPATGYSVAQSLNAVDVVVDAIASGLDPTTALWTRRAKVAYRLRLIGLDALLGLTGDHLPTFFDAFFGLDVATARRYLSTRDDAVGVAAAMWSVFVRLPPRCKLAVAARSVGSIVGRS</sequence>
<dbReference type="AlphaFoldDB" id="A0A7I9VBW5"/>
<protein>
    <recommendedName>
        <fullName evidence="3">Lycopene cyclase</fullName>
    </recommendedName>
</protein>
<name>A0A7I9VBW5_9ACTN</name>
<dbReference type="RefSeq" id="WP_161896415.1">
    <property type="nucleotide sequence ID" value="NZ_BJOV01000005.1"/>
</dbReference>
<evidence type="ECO:0000313" key="2">
    <source>
        <dbReference type="Proteomes" id="UP000444960"/>
    </source>
</evidence>
<dbReference type="InterPro" id="IPR036188">
    <property type="entry name" value="FAD/NAD-bd_sf"/>
</dbReference>
<dbReference type="PANTHER" id="PTHR39757">
    <property type="match status" value="1"/>
</dbReference>